<name>A0A0W0Z1Q4_9GAMM</name>
<dbReference type="EMBL" id="LNYW01000031">
    <property type="protein sequence ID" value="KTD62662.1"/>
    <property type="molecule type" value="Genomic_DNA"/>
</dbReference>
<evidence type="ECO:0000256" key="6">
    <source>
        <dbReference type="ARBA" id="ARBA00022884"/>
    </source>
</evidence>
<accession>A0A0W0Z1Q4</accession>
<dbReference type="AlphaFoldDB" id="A0A0W0Z1Q4"/>
<dbReference type="Pfam" id="PF07927">
    <property type="entry name" value="HicA_toxin"/>
    <property type="match status" value="1"/>
</dbReference>
<evidence type="ECO:0000256" key="4">
    <source>
        <dbReference type="ARBA" id="ARBA00022759"/>
    </source>
</evidence>
<dbReference type="STRING" id="1122169.Lsha_0947"/>
<keyword evidence="5" id="KW-0378">Hydrolase</keyword>
<dbReference type="RefSeq" id="WP_018577829.1">
    <property type="nucleotide sequence ID" value="NZ_KB892413.1"/>
</dbReference>
<dbReference type="InterPro" id="IPR012933">
    <property type="entry name" value="HicA_mRNA_interferase"/>
</dbReference>
<dbReference type="PANTHER" id="PTHR34873">
    <property type="entry name" value="SSR1766 PROTEIN"/>
    <property type="match status" value="1"/>
</dbReference>
<proteinExistence type="inferred from homology"/>
<evidence type="ECO:0000313" key="9">
    <source>
        <dbReference type="Proteomes" id="UP000054600"/>
    </source>
</evidence>
<evidence type="ECO:0000256" key="5">
    <source>
        <dbReference type="ARBA" id="ARBA00022801"/>
    </source>
</evidence>
<keyword evidence="3" id="KW-0540">Nuclease</keyword>
<evidence type="ECO:0000256" key="1">
    <source>
        <dbReference type="ARBA" id="ARBA00006620"/>
    </source>
</evidence>
<comment type="similarity">
    <text evidence="1">Belongs to the HicA mRNA interferase family.</text>
</comment>
<keyword evidence="2" id="KW-1277">Toxin-antitoxin system</keyword>
<evidence type="ECO:0000313" key="8">
    <source>
        <dbReference type="EMBL" id="KTD62662.1"/>
    </source>
</evidence>
<dbReference type="GO" id="GO:0016787">
    <property type="term" value="F:hydrolase activity"/>
    <property type="evidence" value="ECO:0007669"/>
    <property type="project" value="UniProtKB-KW"/>
</dbReference>
<dbReference type="GO" id="GO:0003729">
    <property type="term" value="F:mRNA binding"/>
    <property type="evidence" value="ECO:0007669"/>
    <property type="project" value="InterPro"/>
</dbReference>
<protein>
    <submittedName>
        <fullName evidence="8">YcfA-like protein</fullName>
    </submittedName>
</protein>
<gene>
    <name evidence="8" type="ORF">Lsha_0947</name>
</gene>
<dbReference type="PATRIC" id="fig|1122169.6.peg.1093"/>
<evidence type="ECO:0000256" key="2">
    <source>
        <dbReference type="ARBA" id="ARBA00022649"/>
    </source>
</evidence>
<keyword evidence="9" id="KW-1185">Reference proteome</keyword>
<keyword evidence="7" id="KW-0346">Stress response</keyword>
<evidence type="ECO:0000256" key="7">
    <source>
        <dbReference type="ARBA" id="ARBA00023016"/>
    </source>
</evidence>
<organism evidence="8 9">
    <name type="scientific">Legionella shakespearei DSM 23087</name>
    <dbReference type="NCBI Taxonomy" id="1122169"/>
    <lineage>
        <taxon>Bacteria</taxon>
        <taxon>Pseudomonadati</taxon>
        <taxon>Pseudomonadota</taxon>
        <taxon>Gammaproteobacteria</taxon>
        <taxon>Legionellales</taxon>
        <taxon>Legionellaceae</taxon>
        <taxon>Legionella</taxon>
    </lineage>
</organism>
<keyword evidence="4" id="KW-0255">Endonuclease</keyword>
<dbReference type="Gene3D" id="3.30.920.30">
    <property type="entry name" value="Hypothetical protein"/>
    <property type="match status" value="1"/>
</dbReference>
<sequence>MRVKNHKKTLISLSLHQGYTLEIVCMVCIIKNMKSAEIIKIIERDGWVQCHQKGSHCQFKHPTKKGRVTVPHPKKDLPIKTVTSILKQAGVNKEDIK</sequence>
<keyword evidence="6" id="KW-0694">RNA-binding</keyword>
<comment type="caution">
    <text evidence="8">The sequence shown here is derived from an EMBL/GenBank/DDBJ whole genome shotgun (WGS) entry which is preliminary data.</text>
</comment>
<dbReference type="PANTHER" id="PTHR34873:SF3">
    <property type="entry name" value="ADDICTION MODULE TOXIN, HICA FAMILY"/>
    <property type="match status" value="1"/>
</dbReference>
<reference evidence="8 9" key="1">
    <citation type="submission" date="2015-11" db="EMBL/GenBank/DDBJ databases">
        <title>Genomic analysis of 38 Legionella species identifies large and diverse effector repertoires.</title>
        <authorList>
            <person name="Burstein D."/>
            <person name="Amaro F."/>
            <person name="Zusman T."/>
            <person name="Lifshitz Z."/>
            <person name="Cohen O."/>
            <person name="Gilbert J.A."/>
            <person name="Pupko T."/>
            <person name="Shuman H.A."/>
            <person name="Segal G."/>
        </authorList>
    </citation>
    <scope>NUCLEOTIDE SEQUENCE [LARGE SCALE GENOMIC DNA]</scope>
    <source>
        <strain evidence="8 9">ATCC 49655</strain>
    </source>
</reference>
<dbReference type="SUPFAM" id="SSF54786">
    <property type="entry name" value="YcfA/nrd intein domain"/>
    <property type="match status" value="1"/>
</dbReference>
<dbReference type="InterPro" id="IPR038570">
    <property type="entry name" value="HicA_sf"/>
</dbReference>
<evidence type="ECO:0000256" key="3">
    <source>
        <dbReference type="ARBA" id="ARBA00022722"/>
    </source>
</evidence>
<dbReference type="GO" id="GO:0004519">
    <property type="term" value="F:endonuclease activity"/>
    <property type="evidence" value="ECO:0007669"/>
    <property type="project" value="UniProtKB-KW"/>
</dbReference>
<dbReference type="eggNOG" id="COG1724">
    <property type="taxonomic scope" value="Bacteria"/>
</dbReference>
<dbReference type="Proteomes" id="UP000054600">
    <property type="component" value="Unassembled WGS sequence"/>
</dbReference>